<gene>
    <name evidence="2" type="ORF">WJX74_010915</name>
</gene>
<evidence type="ECO:0000313" key="2">
    <source>
        <dbReference type="EMBL" id="KAK9821705.1"/>
    </source>
</evidence>
<dbReference type="EMBL" id="JALJOS010000036">
    <property type="protein sequence ID" value="KAK9821705.1"/>
    <property type="molecule type" value="Genomic_DNA"/>
</dbReference>
<dbReference type="SUPFAM" id="SSF56349">
    <property type="entry name" value="DNA breaking-rejoining enzymes"/>
    <property type="match status" value="1"/>
</dbReference>
<dbReference type="Proteomes" id="UP001438707">
    <property type="component" value="Unassembled WGS sequence"/>
</dbReference>
<dbReference type="GO" id="GO:0006310">
    <property type="term" value="P:DNA recombination"/>
    <property type="evidence" value="ECO:0007669"/>
    <property type="project" value="UniProtKB-KW"/>
</dbReference>
<keyword evidence="1" id="KW-0233">DNA recombination</keyword>
<keyword evidence="3" id="KW-1185">Reference proteome</keyword>
<dbReference type="AlphaFoldDB" id="A0AAW1QK95"/>
<proteinExistence type="predicted"/>
<evidence type="ECO:0000256" key="1">
    <source>
        <dbReference type="ARBA" id="ARBA00023172"/>
    </source>
</evidence>
<dbReference type="Gene3D" id="1.10.443.10">
    <property type="entry name" value="Intergrase catalytic core"/>
    <property type="match status" value="1"/>
</dbReference>
<dbReference type="GO" id="GO:0003677">
    <property type="term" value="F:DNA binding"/>
    <property type="evidence" value="ECO:0007669"/>
    <property type="project" value="InterPro"/>
</dbReference>
<dbReference type="InterPro" id="IPR011010">
    <property type="entry name" value="DNA_brk_join_enz"/>
</dbReference>
<name>A0AAW1QK95_9CHLO</name>
<reference evidence="2 3" key="1">
    <citation type="journal article" date="2024" name="Nat. Commun.">
        <title>Phylogenomics reveals the evolutionary origins of lichenization in chlorophyte algae.</title>
        <authorList>
            <person name="Puginier C."/>
            <person name="Libourel C."/>
            <person name="Otte J."/>
            <person name="Skaloud P."/>
            <person name="Haon M."/>
            <person name="Grisel S."/>
            <person name="Petersen M."/>
            <person name="Berrin J.G."/>
            <person name="Delaux P.M."/>
            <person name="Dal Grande F."/>
            <person name="Keller J."/>
        </authorList>
    </citation>
    <scope>NUCLEOTIDE SEQUENCE [LARGE SCALE GENOMIC DNA]</scope>
    <source>
        <strain evidence="2 3">SAG 2145</strain>
    </source>
</reference>
<dbReference type="InterPro" id="IPR013762">
    <property type="entry name" value="Integrase-like_cat_sf"/>
</dbReference>
<dbReference type="GO" id="GO:0015074">
    <property type="term" value="P:DNA integration"/>
    <property type="evidence" value="ECO:0007669"/>
    <property type="project" value="InterPro"/>
</dbReference>
<comment type="caution">
    <text evidence="2">The sequence shown here is derived from an EMBL/GenBank/DDBJ whole genome shotgun (WGS) entry which is preliminary data.</text>
</comment>
<sequence length="220" mass="25045">MDKLLELDSKSVQEAYFARQQQITSEFHQWLARLPWERDMYSCTPEDVAFFCTTSYLQQHTAATWTLHPMNDLQGHFFSVHPYGTKTQHPAHAGSAILQYNPVDSTCPIRWLSLSLQHASTLRQPISSWLYRTLDSQGRVLTESPLTSTALNNRLTLHLKAADLYHGQTPHGMRRGHIQHLHHQQYMSLAAASSNAGIKTLSVAAMYADSHSHQRQGRLQ</sequence>
<organism evidence="2 3">
    <name type="scientific">Apatococcus lobatus</name>
    <dbReference type="NCBI Taxonomy" id="904363"/>
    <lineage>
        <taxon>Eukaryota</taxon>
        <taxon>Viridiplantae</taxon>
        <taxon>Chlorophyta</taxon>
        <taxon>core chlorophytes</taxon>
        <taxon>Trebouxiophyceae</taxon>
        <taxon>Chlorellales</taxon>
        <taxon>Chlorellaceae</taxon>
        <taxon>Apatococcus</taxon>
    </lineage>
</organism>
<protein>
    <submittedName>
        <fullName evidence="2">Uncharacterized protein</fullName>
    </submittedName>
</protein>
<evidence type="ECO:0000313" key="3">
    <source>
        <dbReference type="Proteomes" id="UP001438707"/>
    </source>
</evidence>
<accession>A0AAW1QK95</accession>